<protein>
    <recommendedName>
        <fullName evidence="1">LTD domain-containing protein</fullName>
    </recommendedName>
</protein>
<gene>
    <name evidence="2" type="ORF">SDC9_12390</name>
</gene>
<feature type="domain" description="LTD" evidence="1">
    <location>
        <begin position="1308"/>
        <end position="1443"/>
    </location>
</feature>
<dbReference type="Pfam" id="PF18962">
    <property type="entry name" value="Por_Secre_tail"/>
    <property type="match status" value="1"/>
</dbReference>
<evidence type="ECO:0000313" key="2">
    <source>
        <dbReference type="EMBL" id="MPL66703.1"/>
    </source>
</evidence>
<organism evidence="2">
    <name type="scientific">bioreactor metagenome</name>
    <dbReference type="NCBI Taxonomy" id="1076179"/>
    <lineage>
        <taxon>unclassified sequences</taxon>
        <taxon>metagenomes</taxon>
        <taxon>ecological metagenomes</taxon>
    </lineage>
</organism>
<dbReference type="InterPro" id="IPR001322">
    <property type="entry name" value="Lamin_tail_dom"/>
</dbReference>
<dbReference type="PROSITE" id="PS51841">
    <property type="entry name" value="LTD"/>
    <property type="match status" value="1"/>
</dbReference>
<dbReference type="SMART" id="SM00710">
    <property type="entry name" value="PbH1"/>
    <property type="match status" value="9"/>
</dbReference>
<dbReference type="InterPro" id="IPR045474">
    <property type="entry name" value="GEVED"/>
</dbReference>
<dbReference type="NCBIfam" id="TIGR04183">
    <property type="entry name" value="Por_Secre_tail"/>
    <property type="match status" value="1"/>
</dbReference>
<proteinExistence type="predicted"/>
<dbReference type="Pfam" id="PF20009">
    <property type="entry name" value="GEVED"/>
    <property type="match status" value="1"/>
</dbReference>
<evidence type="ECO:0000259" key="1">
    <source>
        <dbReference type="PROSITE" id="PS51841"/>
    </source>
</evidence>
<comment type="caution">
    <text evidence="2">The sequence shown here is derived from an EMBL/GenBank/DDBJ whole genome shotgun (WGS) entry which is preliminary data.</text>
</comment>
<name>A0A644TIG9_9ZZZZ</name>
<dbReference type="InterPro" id="IPR011050">
    <property type="entry name" value="Pectin_lyase_fold/virulence"/>
</dbReference>
<reference evidence="2" key="1">
    <citation type="submission" date="2019-08" db="EMBL/GenBank/DDBJ databases">
        <authorList>
            <person name="Kucharzyk K."/>
            <person name="Murdoch R.W."/>
            <person name="Higgins S."/>
            <person name="Loffler F."/>
        </authorList>
    </citation>
    <scope>NUCLEOTIDE SEQUENCE</scope>
</reference>
<dbReference type="SUPFAM" id="SSF51126">
    <property type="entry name" value="Pectin lyase-like"/>
    <property type="match status" value="2"/>
</dbReference>
<dbReference type="EMBL" id="VSSQ01000033">
    <property type="protein sequence ID" value="MPL66703.1"/>
    <property type="molecule type" value="Genomic_DNA"/>
</dbReference>
<dbReference type="InterPro" id="IPR006626">
    <property type="entry name" value="PbH1"/>
</dbReference>
<accession>A0A644TIG9</accession>
<dbReference type="InterPro" id="IPR026444">
    <property type="entry name" value="Secre_tail"/>
</dbReference>
<sequence>MKKVVLLCLSVLLWGIAAIAQPSLITYADFENGIPAGWNTNNSTNVTSNTALKNNGSKSIRLKNAANGDVWLETPTLTRNTGCNVRVEFDHIPMLQNPAGQGEFQISINNGTTWMPLTATGGITSPTGYDATYGSGIPSWGGSFYKTNYWTGNTNILEENLDSTYWKHEVFYLNSAIGSATTFKLRFKVGQATAANTFSGWYIDDFRVYQASTAGNTVRIPQLLSSNIIAPKVYNYPNCTDVRIDAIIGFLQSSAPTVADSIYVEYKFGSNPTVSKVTLRDTNGHYIGYIPFNGFDSVTHWRIVANDVKYNQTTYPYSYNKWNSFKSIRSEDTSMTLQTTGISNQEIMMKTNSARNMYQFRYKATEMIAKGFKAGKLFKLGYKVTNASGPFYMTDFSVYITNLNPSAVLSGINPYPGNMQQVMGPVLMAAPSVGEQELVFDNYFIWDGESDILIKICWDNGANNTTGGTTKIESIVAPTGYLTGQMYSTVGFAGACNAPFNTSDGQIGFRPNFKFIFKKDCTLKYDAGVNDTLVSPSSMVVNANTNVPITIKINNYGSDTLNGVRVYTQIDNNLAQYAGTWTGVLLPKPTNAQYRSINYTLPSGLTFTPGYRHVKIWTDSIIGQIDWEPKNDTALYTSEYFGIVSCNGPLNGVYAIGNVTGITSDRTFANFKEAFAMLKGCGVSGPVTFKVLNLPVGTFYTDTIVFPINIVGASVTNYIKFASASPTQYVNLKPMRTTNKSYNFAGAKYLKFEKINFYSADSFAVVNDTLIPGVANIIEMNNQTSNIEFKDCGFIRNPNANNVNPYYFLNIGSAKYITIDSCRINGNAVFNHIYISGNSPTNLTEGITIKKSLFTNFSNESISINYSKDIVIDKNEFINNLTTSSSTNYNIMISSSKNFSISKNKFIINNVSAIGVNLALASTTPSVIANNKISVHNNNTSESTANIFGINFMSGNDVKIAYNNIYARDLNSNGLLSFGMAIGNGSTSQPLTNIAIKNNIVVSDGYGVGVHAKTTTQSIISFSNNIYYKLNTMVSPPSTILWRYNTTNCSTLEEWNASLGGSGDAGSTIYGPLFPSFENLSTTNTYVCYKGTPIAEVLDDNNYRARNTTQPCIGADEFSPPPSNIYVLKAWIDRGDVLVGSDGNTIYSACGLGNEYINIQFKNISNNTILANNLKFWYKIDNLTIPNTQKDTIHSPVIPDSVYTYRFRNPYSFGVTTADREFKVTAFSVLAADTIRTNDTAVFYVNSRVQLTALPAQNIPINYGDSTLLSITSNDSIYWFLRNTDEIPILKSHTYQTGRLYNDTTFYFSRKEEIPMLKISEIQISKIANAIGQTVNLPAWVTANCAIELSNYGNGAINLNGYQLSFVSGNSVALAANMTKTVTFGNYIIYPNTSVVIQYGTGTTQDSSKTLLVGSGSFTAAQKAGFLIKDATGTIIDAVTYNGATFNTATNVPTSVWTGAGKMVPANTAGLIRTNRSAVDSNGWVPSISTTPLTISTIDTAQIWKRDNGCFGFKAPYNITVSGIPTIDPGVASIKLVGVNRTSVCTLTDEQVEVKITNTGVSPCTSTPLLLKVYDGTTLVNTIYDTCNVTVAPNDTITYIIPQTINLAANTSDITFNIVCNSNLSSDVIHLNDTARMQITSLRTPYSPIASTVNIPYATSATLTANGVDPTDVLIWYNSNYTNHELDRITYTTPILYENDTFYVGSMLLEYDTIQLGDSNIANALTGYPSPLNAATKNVKEQYLYKASELSNLGLSEGNINGLMFSIMSISGPTTLMDYSIKIGTTNEEALTTWVSGLTEVFNDTVSFTNSSTDLGWRSFQFTDPFYYDGTSNIVIEICFSREGTTARQVRTLYSATSFNSVLSYRHATTNACLWTGSPTQMNLRLRPNTRFDIDKFGCSSVRTPVAVNVAPAPDCEAGLTQITNPSTSIVMSGISIPIEVKLKNYGSAALTSTPIHWEINGNAQTPYTWTGNLSPRDTQNVIIGNYTFISGVNTIRAWTGLACDSIYSNDTVNFEFSACIGNNSDTSHFTIGTGGNYPTINDAVNALISSGICGHVVFDINPKVGGYNEQITIPIIAGTENGNTITFRGNAPDSNAVILTFNAGTNTDKYVLKLDGTSNVRFENLRFNNFDTNYTSVVEITNNSSNINFNGVVISSSPRIRTNNEVTNLINITGINNDLSFNNMLFNGGAVSLSSDLPDSNSSKLTITNSFFNAFAYKGIDVKGIKELYISKNKFREYLNANISSAISISNISNILEVVKNDIYLEGGTAARTGIDVKRVDASVLSPAIIANNSISLSGTYANTALIYVGLNMDSVTNTNIYYNTIKVRASNNSANSKSLNIGTNCSRIKVLNNNLDNSGKGFAYYVTNPSTQVMASNNNNYISNGLNPIYWSGNKQTITALQTANSQDAMSISAYNPFASDSLLNIIYPSEVVRAAEPLDGFIEDIIGNFRPMSPRPTIGAYEFQFSNVDFGPTSILAPDSVTSYLENDPMTVSVRVKNFGLYGIDSLRITAVLKYNADTTHIIQSISESFVQNISSLASVDFTLTDKIYPPLHFRNINNKLHLCIYTTVNGDTIQINDTIHSNIVIIPAYNMQAVNTVPITDRCKLFQTPVKITIKNVGVKSIGLNDSLWLSYQVEGRPDIYARELLLVSPTTPYNDGVTNWEAIHNNQQLVYTFNTLANFYPLGLTDTTWRLRTIVSLNKDNVKVNDTSAYIQVNSRVSPPQPITHDTAIHYGTWAEPWASQINSLPIKWYADSTSTPFYSPTAYAQSMKYKTSQLFIDSTFYLRVNLSGSYPCESYYTPIRVTILDRSDIDGAAIGLEGQGPVEPPLDGWVYMTAADTIKVKVSNYGNMPMQNFDITYSIQKVSPANSPIINVTERCTQAVAPNGHLIYKFDSLADFSAITNYKIRAWVDVPNDLIAINDTSAIWLVKAKNGNTIYPNVAAQNANSLDITRVQMGNMDNASNNSGIAYTDYTNSIAPVTLFKGIYDSIYISCDKPSNLESENALGGWARVFIDWDRNGIFEPTEKVFEDTIWSGSIAKGRVNVPANTLTGHARMRVMVWQGRGSLPYGADENPTLGEVEDYKVLVRNTTPVNAELVKFTQPGDFLNVQTNDVRVVLRNTGTTTLNSATINWTMNGTPDIFNWNGSLAPADRVEVTLRANATIPTGLTQFVAWVDAANDSYHQNDTIRKNTYIIKTFTVPYKTEFDDEGYDDFYAPNSNPLLPDNCWEFGTPDPTNITINGPYSTPNCWKTKLSGKHPKNNESILYSPIFNIGIVKPDTMTFRMRRAMNSGTYVYVDYKKYGIEGEWARLGVVNDPGARNWYNNDSNRFQGNAIWTEHLFSLQSISRYLGNSVQFRFVFRSGTSENDGVAIDNFEIKRALRPQDAGVVQINLTPNETPTYGSTFYPKVKVRNYGSEKLHNYTVCYTAQGMHIPRCENVFDTVGINPRETAEYTFSGGRVVFDSLPNPFNICAFTRLNPTDLYSDNDSLCEAMRIGPLQRDVKLIEILEPSEQVVANNDINVVIHIKNLGIDAINQLPVVYKLPGHDAVVETITFSPALFMNQEYRYTFNTPFHSSYGTTNLKVWTALDGDYYRYNDTLFRRVTGAITTQDLEAKYITIDDYPNNQIGVQLSFSNNSSVGIDSITVGYYYNGDRTNAHEETFRNNGPLVSGQMGHHYFAQTLPRANAPYHGICGYVKIGNDNNRENDTTCTLYMGVRDAKADTILIENTSNPMSLVQLRARNIGTLGVPIMVNAGYVINGDWLNPVVQSFDWTFGEPNSNQIYYMTFAQRIPRIDNGVYNIVAWVDYPFDANRSNDTTMIYKVVDIIGLDEEPEVNEFTLSQNVPNPLNNSTTISFSLPNAGNTRFMVINNMGQLIISENKFYTEGKHEIHLDNLNLPQGIYYYAMEFEGKKITKKMIVTR</sequence>